<evidence type="ECO:0000256" key="7">
    <source>
        <dbReference type="ARBA" id="ARBA00049197"/>
    </source>
</evidence>
<gene>
    <name evidence="9" type="ORF">CFIO01_11658</name>
</gene>
<comment type="caution">
    <text evidence="9">The sequence shown here is derived from an EMBL/GenBank/DDBJ whole genome shotgun (WGS) entry which is preliminary data.</text>
</comment>
<keyword evidence="6" id="KW-0520">NAD</keyword>
<dbReference type="Pfam" id="PF14833">
    <property type="entry name" value="NAD_binding_11"/>
    <property type="match status" value="1"/>
</dbReference>
<sequence>MSTFDEMRAALTDLESKARGEVQVSALRGGEFTLPKRFFVAGVSQDETTLVPSLSFLVSQNLNEEGQRRILFDLGLRRDIERYSTPIQSHTKNRQPMTLLPDVRQSLIDGGLDVTAIDEVILSHVHWDHIGTPSDFPNARFRVGQGSLELLSQGMNGHMSHSNFQSDLFDRLRVEEITGPGDRVEAEGFGKRWKNLGRLRILDIGESDDGSLYAVDLPGHLPGHLGLLARVGPQSWVMLIGDACHDARLLTGFIGLGAMGLPMASNLVTKVANGSQTYVYDISESSMKKLVHQARDAVITVCKSPREVSQKADIVFTMLPEGSHVRTVYLDPDTGMLGPELKSRLLIDCSTIDTETSQLVSTAVKSQFPSTFFCDAPVSGGTLGAEAATLTLMVGCSEKDPNWPEIRDLLSLMGKSIIACGGPGLGLTAKLCNNYCSALISLATSEAMNIGMRAGMDPRLLARVFSNSTAQSTICDKWNPVPGICPNAPASHGYQGGFKIQLMAKDFGLAVSTAEKVGAKLILGAVGLRAYKEASQDPKCRDLDSRVLYRYIGGNEDWKKLNSSTRQGSLTDHVERALGDTIAPLSLRAALLQSGSEQGKDMAGSDQRCRFPTPVYTVTARKQDPATRMRASRTQISPAHLQIPDHSYGVSILIQSTRRPVSTGNTKMADKLATNTAKEAEAHKILYEKGLKIRYDVAGTSYVDAALAGGSSDFARPMQELVTEACWGSVWARPGLERKQRSLLNIAMLCALNRAPELAAHVRGALNNGASDVEIRETLLQAAIYCGMPAGIEGFKVAEKVIIAWNEENKK</sequence>
<dbReference type="InterPro" id="IPR008927">
    <property type="entry name" value="6-PGluconate_DH-like_C_sf"/>
</dbReference>
<dbReference type="Pfam" id="PF02627">
    <property type="entry name" value="CMD"/>
    <property type="match status" value="1"/>
</dbReference>
<accession>A0A010QEX4</accession>
<dbReference type="Gene3D" id="1.10.1040.10">
    <property type="entry name" value="N-(1-d-carboxylethyl)-l-norvaline Dehydrogenase, domain 2"/>
    <property type="match status" value="1"/>
</dbReference>
<protein>
    <recommendedName>
        <fullName evidence="3">3-hydroxyisobutyrate dehydrogenase</fullName>
        <ecNumber evidence="3">1.1.1.31</ecNumber>
    </recommendedName>
</protein>
<comment type="catalytic activity">
    <reaction evidence="7">
        <text>3-hydroxy-2-methylpropanoate + NAD(+) = 2-methyl-3-oxopropanoate + NADH + H(+)</text>
        <dbReference type="Rhea" id="RHEA:17681"/>
        <dbReference type="ChEBI" id="CHEBI:11805"/>
        <dbReference type="ChEBI" id="CHEBI:15378"/>
        <dbReference type="ChEBI" id="CHEBI:57540"/>
        <dbReference type="ChEBI" id="CHEBI:57700"/>
        <dbReference type="ChEBI" id="CHEBI:57945"/>
        <dbReference type="EC" id="1.1.1.31"/>
    </reaction>
</comment>
<dbReference type="EMBL" id="JARH01000651">
    <property type="protein sequence ID" value="EXF78397.1"/>
    <property type="molecule type" value="Genomic_DNA"/>
</dbReference>
<dbReference type="Pfam" id="PF03446">
    <property type="entry name" value="NAD_binding_2"/>
    <property type="match status" value="1"/>
</dbReference>
<comment type="pathway">
    <text evidence="1">Amino-acid degradation; L-valine degradation.</text>
</comment>
<dbReference type="Gene3D" id="1.20.1290.10">
    <property type="entry name" value="AhpD-like"/>
    <property type="match status" value="1"/>
</dbReference>
<evidence type="ECO:0000313" key="9">
    <source>
        <dbReference type="EMBL" id="EXF78397.1"/>
    </source>
</evidence>
<feature type="domain" description="Metallo-beta-lactamase" evidence="8">
    <location>
        <begin position="52"/>
        <end position="282"/>
    </location>
</feature>
<dbReference type="GO" id="GO:0051920">
    <property type="term" value="F:peroxiredoxin activity"/>
    <property type="evidence" value="ECO:0007669"/>
    <property type="project" value="InterPro"/>
</dbReference>
<dbReference type="EC" id="1.1.1.31" evidence="3"/>
<dbReference type="KEGG" id="cfj:CFIO01_11658"/>
<keyword evidence="10" id="KW-1185">Reference proteome</keyword>
<dbReference type="GO" id="GO:0051287">
    <property type="term" value="F:NAD binding"/>
    <property type="evidence" value="ECO:0007669"/>
    <property type="project" value="InterPro"/>
</dbReference>
<dbReference type="SUPFAM" id="SSF69118">
    <property type="entry name" value="AhpD-like"/>
    <property type="match status" value="1"/>
</dbReference>
<dbReference type="OrthoDB" id="21615at2759"/>
<dbReference type="Proteomes" id="UP000020467">
    <property type="component" value="Unassembled WGS sequence"/>
</dbReference>
<evidence type="ECO:0000256" key="1">
    <source>
        <dbReference type="ARBA" id="ARBA00005109"/>
    </source>
</evidence>
<dbReference type="Gene3D" id="3.60.15.10">
    <property type="entry name" value="Ribonuclease Z/Hydroxyacylglutathione hydrolase-like"/>
    <property type="match status" value="1"/>
</dbReference>
<dbReference type="PANTHER" id="PTHR22981">
    <property type="entry name" value="3-HYDROXYISOBUTYRATE DEHYDROGENASE-RELATED"/>
    <property type="match status" value="1"/>
</dbReference>
<dbReference type="STRING" id="1445577.A0A010QEX4"/>
<evidence type="ECO:0000313" key="10">
    <source>
        <dbReference type="Proteomes" id="UP000020467"/>
    </source>
</evidence>
<dbReference type="FunFam" id="1.10.1040.10:FF:000006">
    <property type="entry name" value="3-hydroxyisobutyrate dehydrogenase"/>
    <property type="match status" value="1"/>
</dbReference>
<name>A0A010QEX4_9PEZI</name>
<dbReference type="SMART" id="SM00849">
    <property type="entry name" value="Lactamase_B"/>
    <property type="match status" value="1"/>
</dbReference>
<dbReference type="GO" id="GO:0006574">
    <property type="term" value="P:L-valine catabolic process"/>
    <property type="evidence" value="ECO:0007669"/>
    <property type="project" value="TreeGrafter"/>
</dbReference>
<dbReference type="PANTHER" id="PTHR22981:SF81">
    <property type="entry name" value="DEHYDROGENASE, PUTATIVE-RELATED"/>
    <property type="match status" value="1"/>
</dbReference>
<keyword evidence="4" id="KW-0101">Branched-chain amino acid catabolism</keyword>
<evidence type="ECO:0000256" key="2">
    <source>
        <dbReference type="ARBA" id="ARBA00006013"/>
    </source>
</evidence>
<dbReference type="InterPro" id="IPR036291">
    <property type="entry name" value="NAD(P)-bd_dom_sf"/>
</dbReference>
<dbReference type="InterPro" id="IPR013328">
    <property type="entry name" value="6PGD_dom2"/>
</dbReference>
<dbReference type="InterPro" id="IPR029154">
    <property type="entry name" value="HIBADH-like_NADP-bd"/>
</dbReference>
<proteinExistence type="inferred from homology"/>
<dbReference type="InterPro" id="IPR036866">
    <property type="entry name" value="RibonucZ/Hydroxyglut_hydro"/>
</dbReference>
<evidence type="ECO:0000256" key="4">
    <source>
        <dbReference type="ARBA" id="ARBA00022456"/>
    </source>
</evidence>
<evidence type="ECO:0000256" key="6">
    <source>
        <dbReference type="ARBA" id="ARBA00023027"/>
    </source>
</evidence>
<reference evidence="9 10" key="1">
    <citation type="submission" date="2014-02" db="EMBL/GenBank/DDBJ databases">
        <title>The genome sequence of Colletotrichum fioriniae PJ7.</title>
        <authorList>
            <person name="Baroncelli R."/>
            <person name="Thon M.R."/>
        </authorList>
    </citation>
    <scope>NUCLEOTIDE SEQUENCE [LARGE SCALE GENOMIC DNA]</scope>
    <source>
        <strain evidence="9 10">PJ7</strain>
    </source>
</reference>
<dbReference type="GO" id="GO:0008442">
    <property type="term" value="F:3-hydroxyisobutyrate dehydrogenase activity"/>
    <property type="evidence" value="ECO:0007669"/>
    <property type="project" value="UniProtKB-EC"/>
</dbReference>
<dbReference type="CDD" id="cd07730">
    <property type="entry name" value="metallo-hydrolase-like_MBL-fold"/>
    <property type="match status" value="1"/>
</dbReference>
<dbReference type="GO" id="GO:0050661">
    <property type="term" value="F:NADP binding"/>
    <property type="evidence" value="ECO:0007669"/>
    <property type="project" value="InterPro"/>
</dbReference>
<dbReference type="AlphaFoldDB" id="A0A010QEX4"/>
<dbReference type="InterPro" id="IPR006115">
    <property type="entry name" value="6PGDH_NADP-bd"/>
</dbReference>
<evidence type="ECO:0000259" key="8">
    <source>
        <dbReference type="SMART" id="SM00849"/>
    </source>
</evidence>
<dbReference type="SUPFAM" id="SSF48179">
    <property type="entry name" value="6-phosphogluconate dehydrogenase C-terminal domain-like"/>
    <property type="match status" value="1"/>
</dbReference>
<keyword evidence="5" id="KW-0560">Oxidoreductase</keyword>
<dbReference type="HOGENOM" id="CLU_347794_0_0_1"/>
<evidence type="ECO:0000256" key="5">
    <source>
        <dbReference type="ARBA" id="ARBA00023002"/>
    </source>
</evidence>
<dbReference type="InterPro" id="IPR003779">
    <property type="entry name" value="CMD-like"/>
</dbReference>
<dbReference type="InterPro" id="IPR002204">
    <property type="entry name" value="3-OH-isobutyrate_DH-rel_CS"/>
</dbReference>
<dbReference type="GO" id="GO:0005739">
    <property type="term" value="C:mitochondrion"/>
    <property type="evidence" value="ECO:0007669"/>
    <property type="project" value="TreeGrafter"/>
</dbReference>
<dbReference type="InterPro" id="IPR001279">
    <property type="entry name" value="Metallo-B-lactamas"/>
</dbReference>
<dbReference type="eggNOG" id="KOG0409">
    <property type="taxonomic scope" value="Eukaryota"/>
</dbReference>
<organism evidence="9 10">
    <name type="scientific">Colletotrichum fioriniae PJ7</name>
    <dbReference type="NCBI Taxonomy" id="1445577"/>
    <lineage>
        <taxon>Eukaryota</taxon>
        <taxon>Fungi</taxon>
        <taxon>Dikarya</taxon>
        <taxon>Ascomycota</taxon>
        <taxon>Pezizomycotina</taxon>
        <taxon>Sordariomycetes</taxon>
        <taxon>Hypocreomycetidae</taxon>
        <taxon>Glomerellales</taxon>
        <taxon>Glomerellaceae</taxon>
        <taxon>Colletotrichum</taxon>
        <taxon>Colletotrichum acutatum species complex</taxon>
    </lineage>
</organism>
<dbReference type="InterPro" id="IPR029032">
    <property type="entry name" value="AhpD-like"/>
</dbReference>
<dbReference type="Gene3D" id="3.40.50.720">
    <property type="entry name" value="NAD(P)-binding Rossmann-like Domain"/>
    <property type="match status" value="1"/>
</dbReference>
<dbReference type="SUPFAM" id="SSF56281">
    <property type="entry name" value="Metallo-hydrolase/oxidoreductase"/>
    <property type="match status" value="1"/>
</dbReference>
<evidence type="ECO:0000256" key="3">
    <source>
        <dbReference type="ARBA" id="ARBA00012991"/>
    </source>
</evidence>
<dbReference type="PROSITE" id="PS00895">
    <property type="entry name" value="3_HYDROXYISOBUT_DH"/>
    <property type="match status" value="1"/>
</dbReference>
<comment type="similarity">
    <text evidence="2">Belongs to the HIBADH-related family. 3-hydroxyisobutyrate dehydrogenase subfamily.</text>
</comment>
<dbReference type="SUPFAM" id="SSF51735">
    <property type="entry name" value="NAD(P)-binding Rossmann-fold domains"/>
    <property type="match status" value="1"/>
</dbReference>